<comment type="caution">
    <text evidence="5">The sequence shown here is derived from an EMBL/GenBank/DDBJ whole genome shotgun (WGS) entry which is preliminary data.</text>
</comment>
<dbReference type="PANTHER" id="PTHR13778:SF47">
    <property type="entry name" value="LIPOPOLYSACCHARIDE 1,3-GALACTOSYLTRANSFERASE"/>
    <property type="match status" value="1"/>
</dbReference>
<evidence type="ECO:0000259" key="4">
    <source>
        <dbReference type="Pfam" id="PF14393"/>
    </source>
</evidence>
<proteinExistence type="predicted"/>
<dbReference type="GO" id="GO:0016757">
    <property type="term" value="F:glycosyltransferase activity"/>
    <property type="evidence" value="ECO:0007669"/>
    <property type="project" value="UniProtKB-KW"/>
</dbReference>
<dbReference type="Pfam" id="PF14393">
    <property type="entry name" value="DUF4422"/>
    <property type="match status" value="1"/>
</dbReference>
<name>A0A5C4JWI0_9HYPH</name>
<evidence type="ECO:0000256" key="1">
    <source>
        <dbReference type="ARBA" id="ARBA00022676"/>
    </source>
</evidence>
<evidence type="ECO:0000313" key="5">
    <source>
        <dbReference type="EMBL" id="TNB49567.1"/>
    </source>
</evidence>
<dbReference type="OrthoDB" id="5672604at2"/>
<keyword evidence="2" id="KW-0808">Transferase</keyword>
<organism evidence="5 6">
    <name type="scientific">Martelella lutilitoris</name>
    <dbReference type="NCBI Taxonomy" id="2583532"/>
    <lineage>
        <taxon>Bacteria</taxon>
        <taxon>Pseudomonadati</taxon>
        <taxon>Pseudomonadota</taxon>
        <taxon>Alphaproteobacteria</taxon>
        <taxon>Hyphomicrobiales</taxon>
        <taxon>Aurantimonadaceae</taxon>
        <taxon>Martelella</taxon>
    </lineage>
</organism>
<dbReference type="GO" id="GO:0046872">
    <property type="term" value="F:metal ion binding"/>
    <property type="evidence" value="ECO:0007669"/>
    <property type="project" value="UniProtKB-KW"/>
</dbReference>
<evidence type="ECO:0000256" key="3">
    <source>
        <dbReference type="ARBA" id="ARBA00022723"/>
    </source>
</evidence>
<reference evidence="5 6" key="1">
    <citation type="submission" date="2019-06" db="EMBL/GenBank/DDBJ databases">
        <title>Martelella lutilitoris sp. nov., isolated from a tidal mudflat.</title>
        <authorList>
            <person name="Kim Y.-J."/>
        </authorList>
    </citation>
    <scope>NUCLEOTIDE SEQUENCE [LARGE SCALE GENOMIC DNA]</scope>
    <source>
        <strain evidence="5 6">GH2-6</strain>
    </source>
</reference>
<dbReference type="InterPro" id="IPR029044">
    <property type="entry name" value="Nucleotide-diphossugar_trans"/>
</dbReference>
<dbReference type="AlphaFoldDB" id="A0A5C4JWI0"/>
<feature type="domain" description="DUF4422" evidence="4">
    <location>
        <begin position="40"/>
        <end position="272"/>
    </location>
</feature>
<dbReference type="InterPro" id="IPR002495">
    <property type="entry name" value="Glyco_trans_8"/>
</dbReference>
<dbReference type="CDD" id="cd04194">
    <property type="entry name" value="GT8_A4GalT_like"/>
    <property type="match status" value="1"/>
</dbReference>
<evidence type="ECO:0000313" key="6">
    <source>
        <dbReference type="Proteomes" id="UP000307874"/>
    </source>
</evidence>
<dbReference type="InterPro" id="IPR025536">
    <property type="entry name" value="DUF4422"/>
</dbReference>
<gene>
    <name evidence="5" type="ORF">FF124_00990</name>
</gene>
<dbReference type="Gene3D" id="3.90.550.10">
    <property type="entry name" value="Spore Coat Polysaccharide Biosynthesis Protein SpsA, Chain A"/>
    <property type="match status" value="1"/>
</dbReference>
<keyword evidence="3" id="KW-0479">Metal-binding</keyword>
<dbReference type="Pfam" id="PF01501">
    <property type="entry name" value="Glyco_transf_8"/>
    <property type="match status" value="1"/>
</dbReference>
<dbReference type="EMBL" id="VCLB01000001">
    <property type="protein sequence ID" value="TNB49567.1"/>
    <property type="molecule type" value="Genomic_DNA"/>
</dbReference>
<accession>A0A5C4JWI0</accession>
<keyword evidence="6" id="KW-1185">Reference proteome</keyword>
<dbReference type="Proteomes" id="UP000307874">
    <property type="component" value="Unassembled WGS sequence"/>
</dbReference>
<protein>
    <submittedName>
        <fullName evidence="5">DUF4422 domain-containing protein</fullName>
    </submittedName>
</protein>
<dbReference type="PANTHER" id="PTHR13778">
    <property type="entry name" value="GLYCOSYLTRANSFERASE 8 DOMAIN-CONTAINING PROTEIN"/>
    <property type="match status" value="1"/>
</dbReference>
<sequence length="628" mass="71844">MCLSGHEPSSPDAGTGSWSGRAASLKPWPDQRMISTKIFISVVYFKPAPLVKTAYLNPIQAGRALGRFHVEGAIGDDTGKNNSHDNLFWSELTALYWMRHNVEAEYYGQMHYRRLLAFAGKKPRGLSFEEISDETYEKYGWRDDLIEKACESADILTPPARPLYLPGLPDLVMTASDFFAHQHHARDMAVLEDIVKERAPHIYPYLVQILTGRKLFFNSISVMRRPFFLEYADFLIDMLEAAQQRIDVSGYDSYQSRLGGFLAEYLTCAYVAYAKSVHGARARELPLTWGIRPRPPVSPQQVLLEARQKRDRTRVADRGDGGADDDINVALAVDDYYLPHAAVTMLSALKTSTTPSRLRFLVLNGHTISAGNRERLEGLVKGAGGRIDFIDIDDRDLRWLPLNRDYISIATYYRLVMHHYLPPDVEKVIYLDADTVVIEPVEKLWAIDLEGHPVAGAPDDAGLPQARRLRLDAAHRYFNAGVMVFDVARFREMPLAEAILEIFRRQGPYIISQDQDILNILFCNDTKELPLAWNAGTRIYRSNALEPAYSEKEAFEAARFPAIVHFMDAKKPWHTKCTHPFTELYWDYRNQTPWAESAGHRAKRRLIQRVRRWLRAPDRRFEKRIKSS</sequence>
<keyword evidence="1" id="KW-0328">Glycosyltransferase</keyword>
<dbReference type="SUPFAM" id="SSF53448">
    <property type="entry name" value="Nucleotide-diphospho-sugar transferases"/>
    <property type="match status" value="1"/>
</dbReference>
<evidence type="ECO:0000256" key="2">
    <source>
        <dbReference type="ARBA" id="ARBA00022679"/>
    </source>
</evidence>
<dbReference type="InterPro" id="IPR050748">
    <property type="entry name" value="Glycosyltrans_8_dom-fam"/>
</dbReference>